<dbReference type="Proteomes" id="UP000267027">
    <property type="component" value="Unassembled WGS sequence"/>
</dbReference>
<evidence type="ECO:0000313" key="3">
    <source>
        <dbReference type="WBParaSite" id="ACOC_0000174301-mRNA-1"/>
    </source>
</evidence>
<evidence type="ECO:0000313" key="1">
    <source>
        <dbReference type="EMBL" id="VDM53329.1"/>
    </source>
</evidence>
<evidence type="ECO:0000313" key="2">
    <source>
        <dbReference type="Proteomes" id="UP000267027"/>
    </source>
</evidence>
<reference evidence="3" key="1">
    <citation type="submission" date="2016-04" db="UniProtKB">
        <authorList>
            <consortium name="WormBaseParasite"/>
        </authorList>
    </citation>
    <scope>IDENTIFICATION</scope>
</reference>
<proteinExistence type="predicted"/>
<name>A0A158PEB1_ANGCS</name>
<dbReference type="WBParaSite" id="ACOC_0000174301-mRNA-1">
    <property type="protein sequence ID" value="ACOC_0000174301-mRNA-1"/>
    <property type="gene ID" value="ACOC_0000174301"/>
</dbReference>
<dbReference type="AlphaFoldDB" id="A0A158PEB1"/>
<protein>
    <submittedName>
        <fullName evidence="3">SCP domain-containing protein</fullName>
    </submittedName>
</protein>
<organism evidence="3">
    <name type="scientific">Angiostrongylus costaricensis</name>
    <name type="common">Nematode worm</name>
    <dbReference type="NCBI Taxonomy" id="334426"/>
    <lineage>
        <taxon>Eukaryota</taxon>
        <taxon>Metazoa</taxon>
        <taxon>Ecdysozoa</taxon>
        <taxon>Nematoda</taxon>
        <taxon>Chromadorea</taxon>
        <taxon>Rhabditida</taxon>
        <taxon>Rhabditina</taxon>
        <taxon>Rhabditomorpha</taxon>
        <taxon>Strongyloidea</taxon>
        <taxon>Metastrongylidae</taxon>
        <taxon>Angiostrongylus</taxon>
    </lineage>
</organism>
<accession>A0A158PEB1</accession>
<keyword evidence="2" id="KW-1185">Reference proteome</keyword>
<sequence>MLRPDIRSVGCAVAKCPESSGVVNVTMVCFYGKGHLYRVFAQFTMADHFHYGNCYAYSHWGRWMLSMNYSCELEKLALEAVEGCPPKPPTSSEAGYTHFEWYQLSFYVNEQ</sequence>
<dbReference type="EMBL" id="UYYA01000284">
    <property type="protein sequence ID" value="VDM53329.1"/>
    <property type="molecule type" value="Genomic_DNA"/>
</dbReference>
<reference evidence="1 2" key="2">
    <citation type="submission" date="2018-11" db="EMBL/GenBank/DDBJ databases">
        <authorList>
            <consortium name="Pathogen Informatics"/>
        </authorList>
    </citation>
    <scope>NUCLEOTIDE SEQUENCE [LARGE SCALE GENOMIC DNA]</scope>
    <source>
        <strain evidence="1 2">Costa Rica</strain>
    </source>
</reference>
<gene>
    <name evidence="1" type="ORF">ACOC_LOCUS1744</name>
</gene>